<name>A0A0N5D846_THECL</name>
<dbReference type="WBParaSite" id="TCLT_0000926701-mRNA-1">
    <property type="protein sequence ID" value="TCLT_0000926701-mRNA-1"/>
    <property type="gene ID" value="TCLT_0000926701"/>
</dbReference>
<reference evidence="3" key="1">
    <citation type="submission" date="2017-02" db="UniProtKB">
        <authorList>
            <consortium name="WormBaseParasite"/>
        </authorList>
    </citation>
    <scope>IDENTIFICATION</scope>
</reference>
<evidence type="ECO:0000313" key="1">
    <source>
        <dbReference type="EMBL" id="VDN06875.1"/>
    </source>
</evidence>
<dbReference type="OrthoDB" id="5840223at2759"/>
<dbReference type="STRING" id="103827.A0A0N5D846"/>
<evidence type="ECO:0000313" key="2">
    <source>
        <dbReference type="Proteomes" id="UP000276776"/>
    </source>
</evidence>
<gene>
    <name evidence="1" type="ORF">TCLT_LOCUS9256</name>
</gene>
<dbReference type="AlphaFoldDB" id="A0A0N5D846"/>
<evidence type="ECO:0000313" key="3">
    <source>
        <dbReference type="WBParaSite" id="TCLT_0000926701-mRNA-1"/>
    </source>
</evidence>
<reference evidence="1 2" key="2">
    <citation type="submission" date="2018-11" db="EMBL/GenBank/DDBJ databases">
        <authorList>
            <consortium name="Pathogen Informatics"/>
        </authorList>
    </citation>
    <scope>NUCLEOTIDE SEQUENCE [LARGE SCALE GENOMIC DNA]</scope>
</reference>
<dbReference type="Proteomes" id="UP000276776">
    <property type="component" value="Unassembled WGS sequence"/>
</dbReference>
<protein>
    <submittedName>
        <fullName evidence="1 3">Uncharacterized protein</fullName>
    </submittedName>
</protein>
<keyword evidence="2" id="KW-1185">Reference proteome</keyword>
<proteinExistence type="predicted"/>
<accession>A0A0N5D846</accession>
<organism evidence="3">
    <name type="scientific">Thelazia callipaeda</name>
    <name type="common">Oriental eyeworm</name>
    <name type="synonym">Parasitic nematode</name>
    <dbReference type="NCBI Taxonomy" id="103827"/>
    <lineage>
        <taxon>Eukaryota</taxon>
        <taxon>Metazoa</taxon>
        <taxon>Ecdysozoa</taxon>
        <taxon>Nematoda</taxon>
        <taxon>Chromadorea</taxon>
        <taxon>Rhabditida</taxon>
        <taxon>Spirurina</taxon>
        <taxon>Spiruromorpha</taxon>
        <taxon>Thelazioidea</taxon>
        <taxon>Thelaziidae</taxon>
        <taxon>Thelazia</taxon>
    </lineage>
</organism>
<sequence>MDQGCSLLLEFRTCTETVNVNACVLPNSIKFWNDVELYVCQLLMPSIKEYKSCFSNARSKFCATKLVHIFTLYQLLLDFSINFLMKQISKLLA</sequence>
<dbReference type="EMBL" id="UYYF01004760">
    <property type="protein sequence ID" value="VDN06875.1"/>
    <property type="molecule type" value="Genomic_DNA"/>
</dbReference>